<reference evidence="3 4" key="1">
    <citation type="submission" date="2015-07" db="EMBL/GenBank/DDBJ databases">
        <title>Draft genome of Bellilinea caldifistulae DSM 17877.</title>
        <authorList>
            <person name="Hemp J."/>
            <person name="Ward L.M."/>
            <person name="Pace L.A."/>
            <person name="Fischer W.W."/>
        </authorList>
    </citation>
    <scope>NUCLEOTIDE SEQUENCE [LARGE SCALE GENOMIC DNA]</scope>
    <source>
        <strain evidence="3 4">GOMI-1</strain>
    </source>
</reference>
<dbReference type="STRING" id="360411.AC812_12780"/>
<name>A0A0P6XYJ3_9CHLR</name>
<evidence type="ECO:0000259" key="2">
    <source>
        <dbReference type="Pfam" id="PF22746"/>
    </source>
</evidence>
<organism evidence="3 4">
    <name type="scientific">Bellilinea caldifistulae</name>
    <dbReference type="NCBI Taxonomy" id="360411"/>
    <lineage>
        <taxon>Bacteria</taxon>
        <taxon>Bacillati</taxon>
        <taxon>Chloroflexota</taxon>
        <taxon>Anaerolineae</taxon>
        <taxon>Anaerolineales</taxon>
        <taxon>Anaerolineaceae</taxon>
        <taxon>Bellilinea</taxon>
    </lineage>
</organism>
<keyword evidence="4" id="KW-1185">Reference proteome</keyword>
<dbReference type="OrthoDB" id="165288at2"/>
<accession>A0A0P6XYJ3</accession>
<comment type="caution">
    <text evidence="3">The sequence shown here is derived from an EMBL/GenBank/DDBJ whole genome shotgun (WGS) entry which is preliminary data.</text>
</comment>
<protein>
    <recommendedName>
        <fullName evidence="2">YvlB/LiaX N-terminal domain-containing protein</fullName>
    </recommendedName>
</protein>
<dbReference type="EMBL" id="LGHJ01000018">
    <property type="protein sequence ID" value="KPL74188.1"/>
    <property type="molecule type" value="Genomic_DNA"/>
</dbReference>
<gene>
    <name evidence="3" type="ORF">AC812_12780</name>
</gene>
<proteinExistence type="predicted"/>
<feature type="domain" description="YvlB/LiaX N-terminal" evidence="2">
    <location>
        <begin position="3"/>
        <end position="32"/>
    </location>
</feature>
<dbReference type="InterPro" id="IPR053959">
    <property type="entry name" value="YvlB/LiaX_N"/>
</dbReference>
<keyword evidence="1" id="KW-1133">Transmembrane helix</keyword>
<dbReference type="AlphaFoldDB" id="A0A0P6XYJ3"/>
<feature type="transmembrane region" description="Helical" evidence="1">
    <location>
        <begin position="108"/>
        <end position="128"/>
    </location>
</feature>
<evidence type="ECO:0000256" key="1">
    <source>
        <dbReference type="SAM" id="Phobius"/>
    </source>
</evidence>
<evidence type="ECO:0000313" key="3">
    <source>
        <dbReference type="EMBL" id="KPL74188.1"/>
    </source>
</evidence>
<feature type="transmembrane region" description="Helical" evidence="1">
    <location>
        <begin position="80"/>
        <end position="102"/>
    </location>
</feature>
<keyword evidence="1" id="KW-0812">Transmembrane</keyword>
<dbReference type="Proteomes" id="UP000050514">
    <property type="component" value="Unassembled WGS sequence"/>
</dbReference>
<evidence type="ECO:0000313" key="4">
    <source>
        <dbReference type="Proteomes" id="UP000050514"/>
    </source>
</evidence>
<sequence length="214" mass="24943">MSEERLELLRKIEAGEISPEEGLRLINALEEDSTAQPRVLIEETIQPGEATERVKEVDVVETAGEKSAPPDYRRWRRFSWVIFGLMVLLTSLSAVWMVLGWLTRPWGWGFWLSWFPFLSGIIGMWLSYNSLWLHVRIRQRKGAKPEKIAFSFPLPVHALVWFLRTFGRWMPPTVREQNLADMLHELMKNLSSQEPIHIQVNDEEDGEEVEIFIG</sequence>
<dbReference type="RefSeq" id="WP_061915364.1">
    <property type="nucleotide sequence ID" value="NZ_DF967971.1"/>
</dbReference>
<dbReference type="Pfam" id="PF22746">
    <property type="entry name" value="SHOCT-like_DUF2089-C"/>
    <property type="match status" value="1"/>
</dbReference>
<keyword evidence="1" id="KW-0472">Membrane</keyword>